<evidence type="ECO:0000256" key="10">
    <source>
        <dbReference type="PROSITE-ProRule" id="PRU00283"/>
    </source>
</evidence>
<dbReference type="AlphaFoldDB" id="A7SVZ5"/>
<dbReference type="STRING" id="45351.A7SVZ5"/>
<dbReference type="PROSITE" id="PS00411">
    <property type="entry name" value="KINESIN_MOTOR_1"/>
    <property type="match status" value="1"/>
</dbReference>
<evidence type="ECO:0000256" key="5">
    <source>
        <dbReference type="ARBA" id="ARBA00022741"/>
    </source>
</evidence>
<dbReference type="PRINTS" id="PR00380">
    <property type="entry name" value="KINESINHEAVY"/>
</dbReference>
<dbReference type="OMA" id="EDWNIRA"/>
<dbReference type="KEGG" id="nve:5503118"/>
<gene>
    <name evidence="12" type="ORF">NEMVEDRAFT_v1g134601</name>
</gene>
<dbReference type="PhylomeDB" id="A7SVZ5"/>
<dbReference type="PANTHER" id="PTHR47970:SF29">
    <property type="entry name" value="KINESIN FAMILY MEMBER 20B"/>
    <property type="match status" value="1"/>
</dbReference>
<dbReference type="Pfam" id="PF00225">
    <property type="entry name" value="Kinesin"/>
    <property type="match status" value="1"/>
</dbReference>
<proteinExistence type="inferred from homology"/>
<keyword evidence="5" id="KW-0547">Nucleotide-binding</keyword>
<evidence type="ECO:0000259" key="11">
    <source>
        <dbReference type="PROSITE" id="PS50067"/>
    </source>
</evidence>
<dbReference type="InterPro" id="IPR001752">
    <property type="entry name" value="Kinesin_motor_dom"/>
</dbReference>
<keyword evidence="4" id="KW-0493">Microtubule</keyword>
<dbReference type="GO" id="GO:0005874">
    <property type="term" value="C:microtubule"/>
    <property type="evidence" value="ECO:0007669"/>
    <property type="project" value="UniProtKB-KW"/>
</dbReference>
<evidence type="ECO:0000256" key="9">
    <source>
        <dbReference type="ARBA" id="ARBA00023212"/>
    </source>
</evidence>
<dbReference type="InterPro" id="IPR036961">
    <property type="entry name" value="Kinesin_motor_dom_sf"/>
</dbReference>
<dbReference type="InterPro" id="IPR019821">
    <property type="entry name" value="Kinesin_motor_CS"/>
</dbReference>
<dbReference type="EMBL" id="DS469848">
    <property type="protein sequence ID" value="EDO32131.1"/>
    <property type="molecule type" value="Genomic_DNA"/>
</dbReference>
<comment type="similarity">
    <text evidence="10">Belongs to the TRAFAC class myosin-kinesin ATPase superfamily. Kinesin family.</text>
</comment>
<comment type="subcellular location">
    <subcellularLocation>
        <location evidence="1">Cytoplasm</location>
        <location evidence="1">Cytoskeleton</location>
        <location evidence="1">Spindle</location>
    </subcellularLocation>
</comment>
<evidence type="ECO:0000256" key="2">
    <source>
        <dbReference type="ARBA" id="ARBA00022490"/>
    </source>
</evidence>
<dbReference type="PANTHER" id="PTHR47970">
    <property type="entry name" value="KINESIN-LIKE PROTEIN KIF11"/>
    <property type="match status" value="1"/>
</dbReference>
<dbReference type="SMART" id="SM00129">
    <property type="entry name" value="KISc"/>
    <property type="match status" value="1"/>
</dbReference>
<protein>
    <recommendedName>
        <fullName evidence="11">Kinesin motor domain-containing protein</fullName>
    </recommendedName>
</protein>
<keyword evidence="9" id="KW-0206">Cytoskeleton</keyword>
<evidence type="ECO:0000256" key="4">
    <source>
        <dbReference type="ARBA" id="ARBA00022701"/>
    </source>
</evidence>
<dbReference type="HOGENOM" id="CLU_001485_2_0_1"/>
<dbReference type="SUPFAM" id="SSF52540">
    <property type="entry name" value="P-loop containing nucleoside triphosphate hydrolases"/>
    <property type="match status" value="1"/>
</dbReference>
<keyword evidence="3" id="KW-0597">Phosphoprotein</keyword>
<evidence type="ECO:0000256" key="8">
    <source>
        <dbReference type="ARBA" id="ARBA00023175"/>
    </source>
</evidence>
<dbReference type="PROSITE" id="PS50067">
    <property type="entry name" value="KINESIN_MOTOR_2"/>
    <property type="match status" value="1"/>
</dbReference>
<evidence type="ECO:0000256" key="1">
    <source>
        <dbReference type="ARBA" id="ARBA00004186"/>
    </source>
</evidence>
<evidence type="ECO:0000313" key="12">
    <source>
        <dbReference type="EMBL" id="EDO32131.1"/>
    </source>
</evidence>
<feature type="domain" description="Kinesin motor" evidence="11">
    <location>
        <begin position="1"/>
        <end position="239"/>
    </location>
</feature>
<dbReference type="GO" id="GO:0005819">
    <property type="term" value="C:spindle"/>
    <property type="evidence" value="ECO:0007669"/>
    <property type="project" value="UniProtKB-SubCell"/>
</dbReference>
<dbReference type="InterPro" id="IPR047149">
    <property type="entry name" value="KIF11-like"/>
</dbReference>
<keyword evidence="13" id="KW-1185">Reference proteome</keyword>
<comment type="caution">
    <text evidence="10">Lacks conserved residue(s) required for the propagation of feature annotation.</text>
</comment>
<evidence type="ECO:0000313" key="13">
    <source>
        <dbReference type="Proteomes" id="UP000001593"/>
    </source>
</evidence>
<dbReference type="eggNOG" id="KOG0247">
    <property type="taxonomic scope" value="Eukaryota"/>
</dbReference>
<dbReference type="FunFam" id="3.40.850.10:FF:000095">
    <property type="entry name" value="Kinesin-like protein"/>
    <property type="match status" value="1"/>
</dbReference>
<evidence type="ECO:0000256" key="6">
    <source>
        <dbReference type="ARBA" id="ARBA00022840"/>
    </source>
</evidence>
<keyword evidence="2" id="KW-0963">Cytoplasm</keyword>
<evidence type="ECO:0000256" key="3">
    <source>
        <dbReference type="ARBA" id="ARBA00022553"/>
    </source>
</evidence>
<keyword evidence="6" id="KW-0067">ATP-binding</keyword>
<dbReference type="GO" id="GO:0008017">
    <property type="term" value="F:microtubule binding"/>
    <property type="evidence" value="ECO:0007669"/>
    <property type="project" value="InterPro"/>
</dbReference>
<name>A7SVZ5_NEMVE</name>
<dbReference type="Proteomes" id="UP000001593">
    <property type="component" value="Unassembled WGS sequence"/>
</dbReference>
<evidence type="ECO:0000256" key="7">
    <source>
        <dbReference type="ARBA" id="ARBA00023054"/>
    </source>
</evidence>
<dbReference type="GO" id="GO:0003777">
    <property type="term" value="F:microtubule motor activity"/>
    <property type="evidence" value="ECO:0007669"/>
    <property type="project" value="InterPro"/>
</dbReference>
<keyword evidence="7" id="KW-0175">Coiled coil</keyword>
<dbReference type="InterPro" id="IPR027417">
    <property type="entry name" value="P-loop_NTPase"/>
</dbReference>
<keyword evidence="8" id="KW-0505">Motor protein</keyword>
<accession>A7SVZ5</accession>
<dbReference type="GO" id="GO:0005524">
    <property type="term" value="F:ATP binding"/>
    <property type="evidence" value="ECO:0007669"/>
    <property type="project" value="UniProtKB-KW"/>
</dbReference>
<organism evidence="12 13">
    <name type="scientific">Nematostella vectensis</name>
    <name type="common">Starlet sea anemone</name>
    <dbReference type="NCBI Taxonomy" id="45351"/>
    <lineage>
        <taxon>Eukaryota</taxon>
        <taxon>Metazoa</taxon>
        <taxon>Cnidaria</taxon>
        <taxon>Anthozoa</taxon>
        <taxon>Hexacorallia</taxon>
        <taxon>Actiniaria</taxon>
        <taxon>Edwardsiidae</taxon>
        <taxon>Nematostella</taxon>
    </lineage>
</organism>
<dbReference type="InParanoid" id="A7SVZ5"/>
<reference evidence="12 13" key="1">
    <citation type="journal article" date="2007" name="Science">
        <title>Sea anemone genome reveals ancestral eumetazoan gene repertoire and genomic organization.</title>
        <authorList>
            <person name="Putnam N.H."/>
            <person name="Srivastava M."/>
            <person name="Hellsten U."/>
            <person name="Dirks B."/>
            <person name="Chapman J."/>
            <person name="Salamov A."/>
            <person name="Terry A."/>
            <person name="Shapiro H."/>
            <person name="Lindquist E."/>
            <person name="Kapitonov V.V."/>
            <person name="Jurka J."/>
            <person name="Genikhovich G."/>
            <person name="Grigoriev I.V."/>
            <person name="Lucas S.M."/>
            <person name="Steele R.E."/>
            <person name="Finnerty J.R."/>
            <person name="Technau U."/>
            <person name="Martindale M.Q."/>
            <person name="Rokhsar D.S."/>
        </authorList>
    </citation>
    <scope>NUCLEOTIDE SEQUENCE [LARGE SCALE GENOMIC DNA]</scope>
    <source>
        <strain evidence="13">CH2 X CH6</strain>
    </source>
</reference>
<dbReference type="Gene3D" id="3.40.850.10">
    <property type="entry name" value="Kinesin motor domain"/>
    <property type="match status" value="1"/>
</dbReference>
<sequence length="242" mass="27216">MDKDDDDDVRVADGTTISVDDQGDVRFSIWVSFAEIYNELIYDLLEPCPEGKGKKRPTLKLGDDKHGNPYVKGLREVCVANADEAYKILKVGKKNQTIASTKLNHQSSRSHCIFSIKILRVVNVDNPHVARVSRLSFVDLAGSERYSKTQSTGDRLKEAGNINTSLMTLGKCLDYLRYNQQHHNNPQMIPFRESKLTRLFQGFFCGKGKAAMVVNINQCASTFDETYHALKFSAIAKQVSTY</sequence>
<dbReference type="GO" id="GO:0007018">
    <property type="term" value="P:microtubule-based movement"/>
    <property type="evidence" value="ECO:0007669"/>
    <property type="project" value="InterPro"/>
</dbReference>